<comment type="caution">
    <text evidence="2">The sequence shown here is derived from an EMBL/GenBank/DDBJ whole genome shotgun (WGS) entry which is preliminary data.</text>
</comment>
<keyword evidence="1" id="KW-0812">Transmembrane</keyword>
<dbReference type="Proteomes" id="UP000318661">
    <property type="component" value="Unassembled WGS sequence"/>
</dbReference>
<feature type="transmembrane region" description="Helical" evidence="1">
    <location>
        <begin position="59"/>
        <end position="82"/>
    </location>
</feature>
<proteinExistence type="predicted"/>
<dbReference type="Pfam" id="PF07963">
    <property type="entry name" value="N_methyl"/>
    <property type="match status" value="1"/>
</dbReference>
<dbReference type="NCBIfam" id="TIGR02532">
    <property type="entry name" value="IV_pilin_GFxxxE"/>
    <property type="match status" value="1"/>
</dbReference>
<dbReference type="InterPro" id="IPR012902">
    <property type="entry name" value="N_methyl_site"/>
</dbReference>
<sequence>MLTSSQRCEQVCDVQDARLCRCWRNGATAEPIECDGKYCGDRSDRSGERGAMMTNQRGFTLIEILVSLAIFAVVVIGALGVLGAAGSGGFLSGFTTGFVTTRAARDITAASVYLQAFQEHAASQAASQGDASINPGVYCDGTGCGSPNLSSAGLGAYPLPSCNVTAACPQPYQLDRWKLDVTIQRWYACFNTSVSPPTFVKYSTDPGSGCTVDTTKEYLVRAHSTLTWQYRGVTRTLDVDRYLP</sequence>
<name>A0A537LJ02_9BACT</name>
<dbReference type="PROSITE" id="PS00409">
    <property type="entry name" value="PROKAR_NTER_METHYL"/>
    <property type="match status" value="1"/>
</dbReference>
<organism evidence="2 3">
    <name type="scientific">Candidatus Segetimicrobium genomatis</name>
    <dbReference type="NCBI Taxonomy" id="2569760"/>
    <lineage>
        <taxon>Bacteria</taxon>
        <taxon>Bacillati</taxon>
        <taxon>Candidatus Sysuimicrobiota</taxon>
        <taxon>Candidatus Sysuimicrobiia</taxon>
        <taxon>Candidatus Sysuimicrobiales</taxon>
        <taxon>Candidatus Segetimicrobiaceae</taxon>
        <taxon>Candidatus Segetimicrobium</taxon>
    </lineage>
</organism>
<protein>
    <submittedName>
        <fullName evidence="2">Type II secretion system protein</fullName>
    </submittedName>
</protein>
<dbReference type="EMBL" id="VBAJ01000135">
    <property type="protein sequence ID" value="TMJ07991.1"/>
    <property type="molecule type" value="Genomic_DNA"/>
</dbReference>
<evidence type="ECO:0000256" key="1">
    <source>
        <dbReference type="SAM" id="Phobius"/>
    </source>
</evidence>
<keyword evidence="1" id="KW-0472">Membrane</keyword>
<accession>A0A537LJ02</accession>
<dbReference type="AlphaFoldDB" id="A0A537LJ02"/>
<reference evidence="2 3" key="1">
    <citation type="journal article" date="2019" name="Nat. Microbiol.">
        <title>Mediterranean grassland soil C-N compound turnover is dependent on rainfall and depth, and is mediated by genomically divergent microorganisms.</title>
        <authorList>
            <person name="Diamond S."/>
            <person name="Andeer P.F."/>
            <person name="Li Z."/>
            <person name="Crits-Christoph A."/>
            <person name="Burstein D."/>
            <person name="Anantharaman K."/>
            <person name="Lane K.R."/>
            <person name="Thomas B.C."/>
            <person name="Pan C."/>
            <person name="Northen T.R."/>
            <person name="Banfield J.F."/>
        </authorList>
    </citation>
    <scope>NUCLEOTIDE SEQUENCE [LARGE SCALE GENOMIC DNA]</scope>
    <source>
        <strain evidence="2">NP_2</strain>
    </source>
</reference>
<evidence type="ECO:0000313" key="2">
    <source>
        <dbReference type="EMBL" id="TMJ07991.1"/>
    </source>
</evidence>
<gene>
    <name evidence="2" type="ORF">E6G99_05285</name>
</gene>
<keyword evidence="1" id="KW-1133">Transmembrane helix</keyword>
<evidence type="ECO:0000313" key="3">
    <source>
        <dbReference type="Proteomes" id="UP000318661"/>
    </source>
</evidence>